<dbReference type="AlphaFoldDB" id="A0A859FBA8"/>
<dbReference type="Pfam" id="PF11611">
    <property type="entry name" value="DUF4352"/>
    <property type="match status" value="1"/>
</dbReference>
<feature type="compositionally biased region" description="Acidic residues" evidence="2">
    <location>
        <begin position="50"/>
        <end position="73"/>
    </location>
</feature>
<feature type="region of interest" description="Disordered" evidence="2">
    <location>
        <begin position="28"/>
        <end position="73"/>
    </location>
</feature>
<feature type="domain" description="DUF4352" evidence="4">
    <location>
        <begin position="79"/>
        <end position="194"/>
    </location>
</feature>
<dbReference type="InterPro" id="IPR029051">
    <property type="entry name" value="DUF4352"/>
</dbReference>
<protein>
    <submittedName>
        <fullName evidence="5">DUF4352 domain-containing protein</fullName>
    </submittedName>
</protein>
<reference evidence="6" key="1">
    <citation type="submission" date="2019-07" db="EMBL/GenBank/DDBJ databases">
        <title>Bacillus alkalisoli sp. nov. isolated from saline soil.</title>
        <authorList>
            <person name="Sun J.-Q."/>
            <person name="Xu L."/>
        </authorList>
    </citation>
    <scope>NUCLEOTIDE SEQUENCE [LARGE SCALE GENOMIC DNA]</scope>
    <source>
        <strain evidence="6">M4U3P1</strain>
    </source>
</reference>
<keyword evidence="6" id="KW-1185">Reference proteome</keyword>
<feature type="compositionally biased region" description="Polar residues" evidence="2">
    <location>
        <begin position="33"/>
        <end position="49"/>
    </location>
</feature>
<sequence length="202" mass="22285">MKKMSVVLGTITLSAALVACGNSEVEVMESEDNGNVNIEENNHPANSGNEMEENDAENTSDENSENNEPEEVEIEETVTIGDTISFDGLEITLNDAYLSEGNEFEEPRNDSFLLLDMTIANTNEESADISTFMQMSVQDDEGFTHDPEIYLDAQGSLDGEIGPGRDNRGEVAFDVNESNTYDFIFQNPFTSGQAIWTIEEVE</sequence>
<dbReference type="InterPro" id="IPR029050">
    <property type="entry name" value="Immunoprotect_excell_Ig-like"/>
</dbReference>
<evidence type="ECO:0000313" key="5">
    <source>
        <dbReference type="EMBL" id="QKS70317.1"/>
    </source>
</evidence>
<dbReference type="EMBL" id="CP041372">
    <property type="protein sequence ID" value="QKS70317.1"/>
    <property type="molecule type" value="Genomic_DNA"/>
</dbReference>
<gene>
    <name evidence="5" type="ORF">FLK61_26525</name>
</gene>
<dbReference type="Proteomes" id="UP000318138">
    <property type="component" value="Chromosome"/>
</dbReference>
<evidence type="ECO:0000256" key="2">
    <source>
        <dbReference type="SAM" id="MobiDB-lite"/>
    </source>
</evidence>
<evidence type="ECO:0000313" key="6">
    <source>
        <dbReference type="Proteomes" id="UP000318138"/>
    </source>
</evidence>
<organism evidence="5 6">
    <name type="scientific">Paenalkalicoccus suaedae</name>
    <dbReference type="NCBI Taxonomy" id="2592382"/>
    <lineage>
        <taxon>Bacteria</taxon>
        <taxon>Bacillati</taxon>
        <taxon>Bacillota</taxon>
        <taxon>Bacilli</taxon>
        <taxon>Bacillales</taxon>
        <taxon>Bacillaceae</taxon>
        <taxon>Paenalkalicoccus</taxon>
    </lineage>
</organism>
<evidence type="ECO:0000256" key="3">
    <source>
        <dbReference type="SAM" id="SignalP"/>
    </source>
</evidence>
<dbReference type="PROSITE" id="PS51257">
    <property type="entry name" value="PROKAR_LIPOPROTEIN"/>
    <property type="match status" value="1"/>
</dbReference>
<keyword evidence="1 3" id="KW-0732">Signal</keyword>
<evidence type="ECO:0000256" key="1">
    <source>
        <dbReference type="ARBA" id="ARBA00022729"/>
    </source>
</evidence>
<dbReference type="KEGG" id="psua:FLK61_26525"/>
<name>A0A859FBA8_9BACI</name>
<dbReference type="Gene3D" id="2.60.40.1240">
    <property type="match status" value="1"/>
</dbReference>
<feature type="signal peptide" evidence="3">
    <location>
        <begin position="1"/>
        <end position="19"/>
    </location>
</feature>
<feature type="chain" id="PRO_5038592795" evidence="3">
    <location>
        <begin position="20"/>
        <end position="202"/>
    </location>
</feature>
<dbReference type="RefSeq" id="WP_176008357.1">
    <property type="nucleotide sequence ID" value="NZ_CP041372.2"/>
</dbReference>
<accession>A0A859FBA8</accession>
<proteinExistence type="predicted"/>
<evidence type="ECO:0000259" key="4">
    <source>
        <dbReference type="Pfam" id="PF11611"/>
    </source>
</evidence>